<feature type="transmembrane region" description="Helical" evidence="3">
    <location>
        <begin position="457"/>
        <end position="481"/>
    </location>
</feature>
<evidence type="ECO:0000313" key="6">
    <source>
        <dbReference type="Proteomes" id="UP000683139"/>
    </source>
</evidence>
<feature type="transmembrane region" description="Helical" evidence="3">
    <location>
        <begin position="658"/>
        <end position="680"/>
    </location>
</feature>
<feature type="transmembrane region" description="Helical" evidence="3">
    <location>
        <begin position="342"/>
        <end position="361"/>
    </location>
</feature>
<feature type="transmembrane region" description="Helical" evidence="3">
    <location>
        <begin position="623"/>
        <end position="646"/>
    </location>
</feature>
<dbReference type="Proteomes" id="UP000683139">
    <property type="component" value="Unassembled WGS sequence"/>
</dbReference>
<dbReference type="PANTHER" id="PTHR43507:SF1">
    <property type="entry name" value="NADH-UBIQUINONE OXIDOREDUCTASE CHAIN 4"/>
    <property type="match status" value="1"/>
</dbReference>
<dbReference type="GO" id="GO:0042773">
    <property type="term" value="P:ATP synthesis coupled electron transport"/>
    <property type="evidence" value="ECO:0007669"/>
    <property type="project" value="InterPro"/>
</dbReference>
<feature type="domain" description="NADH:quinone oxidoreductase/Mrp antiporter transmembrane" evidence="4">
    <location>
        <begin position="135"/>
        <end position="426"/>
    </location>
</feature>
<feature type="transmembrane region" description="Helical" evidence="3">
    <location>
        <begin position="416"/>
        <end position="436"/>
    </location>
</feature>
<dbReference type="InterPro" id="IPR003918">
    <property type="entry name" value="NADH_UbQ_OxRdtase"/>
</dbReference>
<keyword evidence="2 3" id="KW-0812">Transmembrane</keyword>
<feature type="transmembrane region" description="Helical" evidence="3">
    <location>
        <begin position="85"/>
        <end position="105"/>
    </location>
</feature>
<keyword evidence="3" id="KW-0472">Membrane</keyword>
<dbReference type="EMBL" id="BOSE01000012">
    <property type="protein sequence ID" value="GIP19057.1"/>
    <property type="molecule type" value="Genomic_DNA"/>
</dbReference>
<feature type="transmembrane region" description="Helical" evidence="3">
    <location>
        <begin position="220"/>
        <end position="240"/>
    </location>
</feature>
<dbReference type="PANTHER" id="PTHR43507">
    <property type="entry name" value="NADH-UBIQUINONE OXIDOREDUCTASE CHAIN 4"/>
    <property type="match status" value="1"/>
</dbReference>
<dbReference type="GO" id="GO:0008137">
    <property type="term" value="F:NADH dehydrogenase (ubiquinone) activity"/>
    <property type="evidence" value="ECO:0007669"/>
    <property type="project" value="InterPro"/>
</dbReference>
<organism evidence="5 6">
    <name type="scientific">Paenibacillus montaniterrae</name>
    <dbReference type="NCBI Taxonomy" id="429341"/>
    <lineage>
        <taxon>Bacteria</taxon>
        <taxon>Bacillati</taxon>
        <taxon>Bacillota</taxon>
        <taxon>Bacilli</taxon>
        <taxon>Bacillales</taxon>
        <taxon>Paenibacillaceae</taxon>
        <taxon>Paenibacillus</taxon>
    </lineage>
</organism>
<feature type="transmembrane region" description="Helical" evidence="3">
    <location>
        <begin position="252"/>
        <end position="271"/>
    </location>
</feature>
<dbReference type="GO" id="GO:0003954">
    <property type="term" value="F:NADH dehydrogenase activity"/>
    <property type="evidence" value="ECO:0007669"/>
    <property type="project" value="TreeGrafter"/>
</dbReference>
<dbReference type="GO" id="GO:0005886">
    <property type="term" value="C:plasma membrane"/>
    <property type="evidence" value="ECO:0007669"/>
    <property type="project" value="UniProtKB-SubCell"/>
</dbReference>
<evidence type="ECO:0000259" key="4">
    <source>
        <dbReference type="Pfam" id="PF00361"/>
    </source>
</evidence>
<name>A0A920CW98_9BACL</name>
<feature type="transmembrane region" description="Helical" evidence="3">
    <location>
        <begin position="701"/>
        <end position="720"/>
    </location>
</feature>
<protein>
    <recommendedName>
        <fullName evidence="4">NADH:quinone oxidoreductase/Mrp antiporter transmembrane domain-containing protein</fullName>
    </recommendedName>
</protein>
<accession>A0A920CW98</accession>
<proteinExistence type="predicted"/>
<sequence length="721" mass="81813">MLDKMILLLLLVLPLCSAGLLALLYRVNLRIFRRLTMAAISLPLFPLLYLVYQAVQQGSLANYELHYDSRVSIFSFSYGVDSVSLWLSIFTSIVLLAAVLSGVYIKKRHKQFYMLALLVQGVMLHIYLSRDALLLCAALLLVSFLFMLLLGIWGKEDAVRTARRFAYWQLAGIFCVTMSCIFLLGISSEYLQSSTVILGEQPLQLLEQYVLEEANQNQRLLAFVMLLLGLVCFLPVIGLHRLFLDIYRSGHLVVAMIYTASIGTIGIYLFYRIGLTYFADFMLLLSKPIMWIAAIQWLFSCISLWHQKDARGWLACLIWGQYSLFVLLMLADSQLGLPMMWLHLFSFLLLASLLSGLLAAIEERTKTLQFKELRGQLKQVPFVSGLLVMVVIAWLGLPGLSHFLGSYHALLLSFQASRWITVCLVLGMISSVAFAVRKLFYLQQGQTEARINKVTDLRFIEAFPAIILLTLVIVMGMYPVIIVDLMEFELHQLYAYWQQIETKIFIESGHYIDVLRFDSSAWQLPVIVSVVMSLVIWLVNHKQTNVFRMLLWQTVYHALTLVVVLSSADALSAELNGQRIVLIAIWYAIMIIGSYSMLKAVLGHSHATLAALHGLYYRQPRHALVLLLFMLALMSAPLTAGFSFQLSMIELWSSQGQYGLILLWLVAHALMATIPLEYIIQMYMNKEQCSGLMQDQQAKQKGYSLLGYCSLLALLVLAFWI</sequence>
<reference evidence="5" key="1">
    <citation type="submission" date="2021-03" db="EMBL/GenBank/DDBJ databases">
        <title>Antimicrobial resistance genes in bacteria isolated from Japanese honey, and their potential for conferring macrolide and lincosamide resistance in the American foulbrood pathogen Paenibacillus larvae.</title>
        <authorList>
            <person name="Okamoto M."/>
            <person name="Kumagai M."/>
            <person name="Kanamori H."/>
            <person name="Takamatsu D."/>
        </authorList>
    </citation>
    <scope>NUCLEOTIDE SEQUENCE</scope>
    <source>
        <strain evidence="5">J40TS1</strain>
    </source>
</reference>
<dbReference type="Pfam" id="PF00361">
    <property type="entry name" value="Proton_antipo_M"/>
    <property type="match status" value="1"/>
</dbReference>
<keyword evidence="6" id="KW-1185">Reference proteome</keyword>
<dbReference type="GO" id="GO:0015990">
    <property type="term" value="P:electron transport coupled proton transport"/>
    <property type="evidence" value="ECO:0007669"/>
    <property type="project" value="TreeGrafter"/>
</dbReference>
<dbReference type="InterPro" id="IPR001750">
    <property type="entry name" value="ND/Mrp_TM"/>
</dbReference>
<dbReference type="AlphaFoldDB" id="A0A920CW98"/>
<feature type="transmembrane region" description="Helical" evidence="3">
    <location>
        <begin position="311"/>
        <end position="330"/>
    </location>
</feature>
<feature type="transmembrane region" description="Helical" evidence="3">
    <location>
        <begin position="550"/>
        <end position="568"/>
    </location>
</feature>
<feature type="transmembrane region" description="Helical" evidence="3">
    <location>
        <begin position="112"/>
        <end position="128"/>
    </location>
</feature>
<feature type="transmembrane region" description="Helical" evidence="3">
    <location>
        <begin position="37"/>
        <end position="55"/>
    </location>
</feature>
<evidence type="ECO:0000256" key="3">
    <source>
        <dbReference type="SAM" id="Phobius"/>
    </source>
</evidence>
<feature type="transmembrane region" description="Helical" evidence="3">
    <location>
        <begin position="520"/>
        <end position="538"/>
    </location>
</feature>
<gene>
    <name evidence="5" type="ORF">J40TS1_46990</name>
</gene>
<evidence type="ECO:0000313" key="5">
    <source>
        <dbReference type="EMBL" id="GIP19057.1"/>
    </source>
</evidence>
<feature type="transmembrane region" description="Helical" evidence="3">
    <location>
        <begin position="580"/>
        <end position="602"/>
    </location>
</feature>
<evidence type="ECO:0000256" key="1">
    <source>
        <dbReference type="ARBA" id="ARBA00004651"/>
    </source>
</evidence>
<comment type="subcellular location">
    <subcellularLocation>
        <location evidence="1">Cell membrane</location>
        <topology evidence="1">Multi-pass membrane protein</topology>
    </subcellularLocation>
    <subcellularLocation>
        <location evidence="2">Membrane</location>
        <topology evidence="2">Multi-pass membrane protein</topology>
    </subcellularLocation>
</comment>
<feature type="transmembrane region" description="Helical" evidence="3">
    <location>
        <begin position="382"/>
        <end position="404"/>
    </location>
</feature>
<comment type="caution">
    <text evidence="5">The sequence shown here is derived from an EMBL/GenBank/DDBJ whole genome shotgun (WGS) entry which is preliminary data.</text>
</comment>
<feature type="transmembrane region" description="Helical" evidence="3">
    <location>
        <begin position="277"/>
        <end position="299"/>
    </location>
</feature>
<dbReference type="GO" id="GO:0048039">
    <property type="term" value="F:ubiquinone binding"/>
    <property type="evidence" value="ECO:0007669"/>
    <property type="project" value="TreeGrafter"/>
</dbReference>
<feature type="transmembrane region" description="Helical" evidence="3">
    <location>
        <begin position="134"/>
        <end position="153"/>
    </location>
</feature>
<feature type="transmembrane region" description="Helical" evidence="3">
    <location>
        <begin position="6"/>
        <end position="25"/>
    </location>
</feature>
<evidence type="ECO:0000256" key="2">
    <source>
        <dbReference type="RuleBase" id="RU000320"/>
    </source>
</evidence>
<feature type="transmembrane region" description="Helical" evidence="3">
    <location>
        <begin position="165"/>
        <end position="186"/>
    </location>
</feature>
<keyword evidence="3" id="KW-1133">Transmembrane helix</keyword>
<dbReference type="RefSeq" id="WP_213519717.1">
    <property type="nucleotide sequence ID" value="NZ_BOSE01000012.1"/>
</dbReference>